<evidence type="ECO:0000256" key="4">
    <source>
        <dbReference type="ARBA" id="ARBA00012350"/>
    </source>
</evidence>
<dbReference type="AlphaFoldDB" id="W2SET2"/>
<dbReference type="SUPFAM" id="SSF48208">
    <property type="entry name" value="Six-hairpin glycosidases"/>
    <property type="match status" value="1"/>
</dbReference>
<evidence type="ECO:0000256" key="8">
    <source>
        <dbReference type="ARBA" id="ARBA00023180"/>
    </source>
</evidence>
<dbReference type="Pfam" id="PF03663">
    <property type="entry name" value="Glyco_hydro_76"/>
    <property type="match status" value="1"/>
</dbReference>
<dbReference type="GeneID" id="19967912"/>
<keyword evidence="11" id="KW-1133">Transmembrane helix</keyword>
<dbReference type="PANTHER" id="PTHR12145:SF36">
    <property type="entry name" value="MANNAN ENDO-1,6-ALPHA-MANNOSIDASE DCW1"/>
    <property type="match status" value="1"/>
</dbReference>
<evidence type="ECO:0000313" key="13">
    <source>
        <dbReference type="Proteomes" id="UP000030752"/>
    </source>
</evidence>
<dbReference type="GO" id="GO:0009272">
    <property type="term" value="P:fungal-type cell wall biogenesis"/>
    <property type="evidence" value="ECO:0007669"/>
    <property type="project" value="TreeGrafter"/>
</dbReference>
<comment type="catalytic activity">
    <reaction evidence="1 10">
        <text>Random hydrolysis of (1-&gt;6)-alpha-D-mannosidic linkages in unbranched (1-&gt;6)-mannans.</text>
        <dbReference type="EC" id="3.2.1.101"/>
    </reaction>
</comment>
<dbReference type="Gene3D" id="1.50.10.20">
    <property type="match status" value="1"/>
</dbReference>
<dbReference type="InParanoid" id="W2SET2"/>
<comment type="subcellular location">
    <subcellularLocation>
        <location evidence="2">Endomembrane system</location>
    </subcellularLocation>
</comment>
<evidence type="ECO:0000256" key="5">
    <source>
        <dbReference type="ARBA" id="ARBA00022729"/>
    </source>
</evidence>
<dbReference type="STRING" id="1220924.W2SET2"/>
<evidence type="ECO:0000256" key="6">
    <source>
        <dbReference type="ARBA" id="ARBA00022801"/>
    </source>
</evidence>
<evidence type="ECO:0000313" key="12">
    <source>
        <dbReference type="EMBL" id="ETN46389.1"/>
    </source>
</evidence>
<organism evidence="12 13">
    <name type="scientific">Cyphellophora europaea (strain CBS 101466)</name>
    <name type="common">Phialophora europaea</name>
    <dbReference type="NCBI Taxonomy" id="1220924"/>
    <lineage>
        <taxon>Eukaryota</taxon>
        <taxon>Fungi</taxon>
        <taxon>Dikarya</taxon>
        <taxon>Ascomycota</taxon>
        <taxon>Pezizomycotina</taxon>
        <taxon>Eurotiomycetes</taxon>
        <taxon>Chaetothyriomycetidae</taxon>
        <taxon>Chaetothyriales</taxon>
        <taxon>Cyphellophoraceae</taxon>
        <taxon>Cyphellophora</taxon>
    </lineage>
</organism>
<reference evidence="12 13" key="1">
    <citation type="submission" date="2013-03" db="EMBL/GenBank/DDBJ databases">
        <title>The Genome Sequence of Phialophora europaea CBS 101466.</title>
        <authorList>
            <consortium name="The Broad Institute Genomics Platform"/>
            <person name="Cuomo C."/>
            <person name="de Hoog S."/>
            <person name="Gorbushina A."/>
            <person name="Walker B."/>
            <person name="Young S.K."/>
            <person name="Zeng Q."/>
            <person name="Gargeya S."/>
            <person name="Fitzgerald M."/>
            <person name="Haas B."/>
            <person name="Abouelleil A."/>
            <person name="Allen A.W."/>
            <person name="Alvarado L."/>
            <person name="Arachchi H.M."/>
            <person name="Berlin A.M."/>
            <person name="Chapman S.B."/>
            <person name="Gainer-Dewar J."/>
            <person name="Goldberg J."/>
            <person name="Griggs A."/>
            <person name="Gujja S."/>
            <person name="Hansen M."/>
            <person name="Howarth C."/>
            <person name="Imamovic A."/>
            <person name="Ireland A."/>
            <person name="Larimer J."/>
            <person name="McCowan C."/>
            <person name="Murphy C."/>
            <person name="Pearson M."/>
            <person name="Poon T.W."/>
            <person name="Priest M."/>
            <person name="Roberts A."/>
            <person name="Saif S."/>
            <person name="Shea T."/>
            <person name="Sisk P."/>
            <person name="Sykes S."/>
            <person name="Wortman J."/>
            <person name="Nusbaum C."/>
            <person name="Birren B."/>
        </authorList>
    </citation>
    <scope>NUCLEOTIDE SEQUENCE [LARGE SCALE GENOMIC DNA]</scope>
    <source>
        <strain evidence="12 13">CBS 101466</strain>
    </source>
</reference>
<keyword evidence="9 10" id="KW-0326">Glycosidase</keyword>
<gene>
    <name evidence="12" type="ORF">HMPREF1541_00573</name>
</gene>
<dbReference type="EC" id="3.2.1.101" evidence="4 10"/>
<dbReference type="eggNOG" id="ENOG502QSWP">
    <property type="taxonomic scope" value="Eukaryota"/>
</dbReference>
<evidence type="ECO:0000256" key="1">
    <source>
        <dbReference type="ARBA" id="ARBA00001452"/>
    </source>
</evidence>
<dbReference type="PANTHER" id="PTHR12145">
    <property type="entry name" value="MANNAN ENDO-1,6-ALPHA-MANNOSIDASE DCW1"/>
    <property type="match status" value="1"/>
</dbReference>
<proteinExistence type="inferred from homology"/>
<keyword evidence="7 11" id="KW-0472">Membrane</keyword>
<dbReference type="EMBL" id="KB822711">
    <property type="protein sequence ID" value="ETN46389.1"/>
    <property type="molecule type" value="Genomic_DNA"/>
</dbReference>
<dbReference type="GO" id="GO:0016052">
    <property type="term" value="P:carbohydrate catabolic process"/>
    <property type="evidence" value="ECO:0007669"/>
    <property type="project" value="InterPro"/>
</dbReference>
<keyword evidence="11" id="KW-0812">Transmembrane</keyword>
<keyword evidence="8" id="KW-0325">Glycoprotein</keyword>
<protein>
    <recommendedName>
        <fullName evidence="4 10">Mannan endo-1,6-alpha-mannosidase</fullName>
        <ecNumber evidence="4 10">3.2.1.101</ecNumber>
    </recommendedName>
</protein>
<dbReference type="PIRSF" id="PIRSF016302">
    <property type="entry name" value="Man_a_manosd"/>
    <property type="match status" value="1"/>
</dbReference>
<evidence type="ECO:0000256" key="3">
    <source>
        <dbReference type="ARBA" id="ARBA00009699"/>
    </source>
</evidence>
<dbReference type="InterPro" id="IPR005198">
    <property type="entry name" value="Glyco_hydro_76"/>
</dbReference>
<dbReference type="HOGENOM" id="CLU_025694_1_2_1"/>
<feature type="transmembrane region" description="Helical" evidence="11">
    <location>
        <begin position="437"/>
        <end position="459"/>
    </location>
</feature>
<name>W2SET2_CYPE1</name>
<comment type="similarity">
    <text evidence="3 10">Belongs to the glycosyl hydrolase 76 family.</text>
</comment>
<dbReference type="InterPro" id="IPR008928">
    <property type="entry name" value="6-hairpin_glycosidase_sf"/>
</dbReference>
<sequence length="460" mass="50678">MWKSALLLAPVALAIDISFDSADSIREGAATIAQDMMSFYKGHDPGETVGILPGGLECNPEIPGVYCWWQAGAMWGGLINYWQYTGDDTYNQFVIESIQAQRGPDMNFNPPNQSRSMGIDDQAFWAFTALDAAEANFPESEVEGDPSYLSLAQGLFNFQTNHWDSRTCGGGFRWQVIPVNSGYHLKNMISNGGNFQVAARLAYITGNETYADWATMVWDWMADSLMFDRTDDELLYIWDNVNAEKDCGDPVRFIWSYNYGVLLAGAAYMYNHTEDAAWKERVDELLASTMILYFPEDKGGNTMVEYLCEEQQLCNQDQKSFKAYLTRWLAVTALLVPDTWDTIYPKLMSSAAGAAGQCTGGTSGTMCSQMWYTNVHTGQSGVGEQMSALAAVGASMLQRSMAPLTKDSGAQSESNPTTGLTDNSVKEFRDITDGDRAGAAILTILVCVLMVGAMGWIVLE</sequence>
<evidence type="ECO:0000256" key="7">
    <source>
        <dbReference type="ARBA" id="ARBA00023136"/>
    </source>
</evidence>
<dbReference type="GO" id="GO:0012505">
    <property type="term" value="C:endomembrane system"/>
    <property type="evidence" value="ECO:0007669"/>
    <property type="project" value="UniProtKB-SubCell"/>
</dbReference>
<evidence type="ECO:0000256" key="2">
    <source>
        <dbReference type="ARBA" id="ARBA00004308"/>
    </source>
</evidence>
<dbReference type="Proteomes" id="UP000030752">
    <property type="component" value="Unassembled WGS sequence"/>
</dbReference>
<dbReference type="FunFam" id="1.50.10.20:FF:000006">
    <property type="entry name" value="Mannan endo-1,6-alpha-mannosidase"/>
    <property type="match status" value="1"/>
</dbReference>
<evidence type="ECO:0000256" key="10">
    <source>
        <dbReference type="PIRNR" id="PIRNR016302"/>
    </source>
</evidence>
<keyword evidence="5" id="KW-0732">Signal</keyword>
<dbReference type="GO" id="GO:0008496">
    <property type="term" value="F:mannan endo-1,6-alpha-mannosidase activity"/>
    <property type="evidence" value="ECO:0007669"/>
    <property type="project" value="UniProtKB-UniRule"/>
</dbReference>
<dbReference type="InterPro" id="IPR014480">
    <property type="entry name" value="Mannan-1_6-alpha_mannosidase"/>
</dbReference>
<dbReference type="OrthoDB" id="4187847at2759"/>
<evidence type="ECO:0000256" key="9">
    <source>
        <dbReference type="ARBA" id="ARBA00023295"/>
    </source>
</evidence>
<keyword evidence="13" id="KW-1185">Reference proteome</keyword>
<evidence type="ECO:0000256" key="11">
    <source>
        <dbReference type="SAM" id="Phobius"/>
    </source>
</evidence>
<dbReference type="RefSeq" id="XP_008711101.1">
    <property type="nucleotide sequence ID" value="XM_008712879.1"/>
</dbReference>
<dbReference type="VEuPathDB" id="FungiDB:HMPREF1541_00573"/>
<keyword evidence="6 10" id="KW-0378">Hydrolase</keyword>
<accession>W2SET2</accession>